<evidence type="ECO:0000259" key="1">
    <source>
        <dbReference type="Pfam" id="PF22790"/>
    </source>
</evidence>
<proteinExistence type="predicted"/>
<reference evidence="3" key="1">
    <citation type="journal article" date="2019" name="Int. J. Syst. Evol. Microbiol.">
        <title>The Global Catalogue of Microorganisms (GCM) 10K type strain sequencing project: providing services to taxonomists for standard genome sequencing and annotation.</title>
        <authorList>
            <consortium name="The Broad Institute Genomics Platform"/>
            <consortium name="The Broad Institute Genome Sequencing Center for Infectious Disease"/>
            <person name="Wu L."/>
            <person name="Ma J."/>
        </authorList>
    </citation>
    <scope>NUCLEOTIDE SEQUENCE [LARGE SCALE GENOMIC DNA]</scope>
    <source>
        <strain evidence="3">CGMCC 4.1621</strain>
    </source>
</reference>
<organism evidence="2 3">
    <name type="scientific">Halobacillus seohaensis</name>
    <dbReference type="NCBI Taxonomy" id="447421"/>
    <lineage>
        <taxon>Bacteria</taxon>
        <taxon>Bacillati</taxon>
        <taxon>Bacillota</taxon>
        <taxon>Bacilli</taxon>
        <taxon>Bacillales</taxon>
        <taxon>Bacillaceae</taxon>
        <taxon>Halobacillus</taxon>
    </lineage>
</organism>
<dbReference type="RefSeq" id="WP_204706114.1">
    <property type="nucleotide sequence ID" value="NZ_JBHSZV010000015.1"/>
</dbReference>
<dbReference type="Pfam" id="PF22790">
    <property type="entry name" value="YkoP"/>
    <property type="match status" value="1"/>
</dbReference>
<sequence>MRGYLISIWSIFDQIYFKFTRLSYLSNQGEEENIFRVRPTRYKGRSLTLSDGTNIQKNDMVIKIHFHNVRLLAEIKNVNNEIVKAKVIYKHVTQSLPGVEQYIRSHKNSDNIKGILGITSLNRGCQLVGFEVFNISNPLYKIFKFASFLPISILFGSTPSFRKKTLPSYLFMSKEKLASMYRLNP</sequence>
<evidence type="ECO:0000313" key="3">
    <source>
        <dbReference type="Proteomes" id="UP001596410"/>
    </source>
</evidence>
<dbReference type="EMBL" id="JBHSZV010000015">
    <property type="protein sequence ID" value="MFC7061679.1"/>
    <property type="molecule type" value="Genomic_DNA"/>
</dbReference>
<feature type="domain" description="YkoP-like" evidence="1">
    <location>
        <begin position="3"/>
        <end position="181"/>
    </location>
</feature>
<gene>
    <name evidence="2" type="ORF">ACFQIC_07375</name>
</gene>
<dbReference type="Proteomes" id="UP001596410">
    <property type="component" value="Unassembled WGS sequence"/>
</dbReference>
<keyword evidence="3" id="KW-1185">Reference proteome</keyword>
<dbReference type="InterPro" id="IPR054467">
    <property type="entry name" value="YkoP-like_dom"/>
</dbReference>
<accession>A0ABW2EH62</accession>
<protein>
    <recommendedName>
        <fullName evidence="1">YkoP-like domain-containing protein</fullName>
    </recommendedName>
</protein>
<evidence type="ECO:0000313" key="2">
    <source>
        <dbReference type="EMBL" id="MFC7061679.1"/>
    </source>
</evidence>
<name>A0ABW2EH62_9BACI</name>
<comment type="caution">
    <text evidence="2">The sequence shown here is derived from an EMBL/GenBank/DDBJ whole genome shotgun (WGS) entry which is preliminary data.</text>
</comment>